<dbReference type="AlphaFoldDB" id="A0AA39XIU6"/>
<sequence length="92" mass="10691">MVFSSLFCYLYLFSFSPAFGLGVLLRWLLEVLSCRVCWGLGGWRTLIGMNGLMAGLIMGDDMTAVCFACWRMKVFCPVWFEDMRTRVTWVFY</sequence>
<name>A0AA39XIU6_9PEZI</name>
<accession>A0AA39XIU6</accession>
<keyword evidence="2" id="KW-1185">Reference proteome</keyword>
<dbReference type="Proteomes" id="UP001174934">
    <property type="component" value="Unassembled WGS sequence"/>
</dbReference>
<evidence type="ECO:0000313" key="2">
    <source>
        <dbReference type="Proteomes" id="UP001174934"/>
    </source>
</evidence>
<reference evidence="1" key="1">
    <citation type="submission" date="2023-06" db="EMBL/GenBank/DDBJ databases">
        <title>Genome-scale phylogeny and comparative genomics of the fungal order Sordariales.</title>
        <authorList>
            <consortium name="Lawrence Berkeley National Laboratory"/>
            <person name="Hensen N."/>
            <person name="Bonometti L."/>
            <person name="Westerberg I."/>
            <person name="Brannstrom I.O."/>
            <person name="Guillou S."/>
            <person name="Cros-Aarteil S."/>
            <person name="Calhoun S."/>
            <person name="Haridas S."/>
            <person name="Kuo A."/>
            <person name="Mondo S."/>
            <person name="Pangilinan J."/>
            <person name="Riley R."/>
            <person name="LaButti K."/>
            <person name="Andreopoulos B."/>
            <person name="Lipzen A."/>
            <person name="Chen C."/>
            <person name="Yanf M."/>
            <person name="Daum C."/>
            <person name="Ng V."/>
            <person name="Clum A."/>
            <person name="Steindorff A."/>
            <person name="Ohm R."/>
            <person name="Martin F."/>
            <person name="Silar P."/>
            <person name="Natvig D."/>
            <person name="Lalanne C."/>
            <person name="Gautier V."/>
            <person name="Ament-velasquez S.L."/>
            <person name="Kruys A."/>
            <person name="Hutchinson M.I."/>
            <person name="Powell A.J."/>
            <person name="Barry K."/>
            <person name="Miller A.N."/>
            <person name="Grigoriev I.V."/>
            <person name="Debuchy R."/>
            <person name="Gladieux P."/>
            <person name="Thoren M.H."/>
            <person name="Johannesson H."/>
        </authorList>
    </citation>
    <scope>NUCLEOTIDE SEQUENCE</scope>
    <source>
        <strain evidence="1">SMH3391-2</strain>
    </source>
</reference>
<comment type="caution">
    <text evidence="1">The sequence shown here is derived from an EMBL/GenBank/DDBJ whole genome shotgun (WGS) entry which is preliminary data.</text>
</comment>
<proteinExistence type="predicted"/>
<dbReference type="EMBL" id="JAULSR010000001">
    <property type="protein sequence ID" value="KAK0634465.1"/>
    <property type="molecule type" value="Genomic_DNA"/>
</dbReference>
<gene>
    <name evidence="1" type="ORF">B0T17DRAFT_7331</name>
</gene>
<protein>
    <submittedName>
        <fullName evidence="1">Uncharacterized protein</fullName>
    </submittedName>
</protein>
<evidence type="ECO:0000313" key="1">
    <source>
        <dbReference type="EMBL" id="KAK0634465.1"/>
    </source>
</evidence>
<organism evidence="1 2">
    <name type="scientific">Bombardia bombarda</name>
    <dbReference type="NCBI Taxonomy" id="252184"/>
    <lineage>
        <taxon>Eukaryota</taxon>
        <taxon>Fungi</taxon>
        <taxon>Dikarya</taxon>
        <taxon>Ascomycota</taxon>
        <taxon>Pezizomycotina</taxon>
        <taxon>Sordariomycetes</taxon>
        <taxon>Sordariomycetidae</taxon>
        <taxon>Sordariales</taxon>
        <taxon>Lasiosphaeriaceae</taxon>
        <taxon>Bombardia</taxon>
    </lineage>
</organism>